<dbReference type="InterPro" id="IPR020846">
    <property type="entry name" value="MFS_dom"/>
</dbReference>
<dbReference type="InterPro" id="IPR011701">
    <property type="entry name" value="MFS"/>
</dbReference>
<keyword evidence="4" id="KW-1133">Transmembrane helix</keyword>
<organism evidence="6 7">
    <name type="scientific">Trichomonascus ciferrii</name>
    <dbReference type="NCBI Taxonomy" id="44093"/>
    <lineage>
        <taxon>Eukaryota</taxon>
        <taxon>Fungi</taxon>
        <taxon>Dikarya</taxon>
        <taxon>Ascomycota</taxon>
        <taxon>Saccharomycotina</taxon>
        <taxon>Dipodascomycetes</taxon>
        <taxon>Dipodascales</taxon>
        <taxon>Trichomonascaceae</taxon>
        <taxon>Trichomonascus</taxon>
        <taxon>Trichomonascus ciferrii complex</taxon>
    </lineage>
</organism>
<gene>
    <name evidence="6" type="ORF">TRICI_004910</name>
</gene>
<evidence type="ECO:0000313" key="7">
    <source>
        <dbReference type="Proteomes" id="UP000761534"/>
    </source>
</evidence>
<comment type="caution">
    <text evidence="6">The sequence shown here is derived from an EMBL/GenBank/DDBJ whole genome shotgun (WGS) entry which is preliminary data.</text>
</comment>
<dbReference type="OrthoDB" id="6509908at2759"/>
<feature type="transmembrane region" description="Helical" evidence="4">
    <location>
        <begin position="175"/>
        <end position="192"/>
    </location>
</feature>
<feature type="transmembrane region" description="Helical" evidence="4">
    <location>
        <begin position="294"/>
        <end position="314"/>
    </location>
</feature>
<comment type="subcellular location">
    <subcellularLocation>
        <location evidence="1">Membrane</location>
        <topology evidence="1">Multi-pass membrane protein</topology>
    </subcellularLocation>
</comment>
<evidence type="ECO:0000256" key="2">
    <source>
        <dbReference type="ARBA" id="ARBA00006727"/>
    </source>
</evidence>
<accession>A0A642UXZ4</accession>
<keyword evidence="4" id="KW-0812">Transmembrane</keyword>
<feature type="transmembrane region" description="Helical" evidence="4">
    <location>
        <begin position="406"/>
        <end position="425"/>
    </location>
</feature>
<dbReference type="PANTHER" id="PTHR11360:SF177">
    <property type="entry name" value="RIBOFLAVIN TRANSPORTER MCH5"/>
    <property type="match status" value="1"/>
</dbReference>
<comment type="similarity">
    <text evidence="2">Belongs to the major facilitator superfamily. Monocarboxylate porter (TC 2.A.1.13) family.</text>
</comment>
<feature type="transmembrane region" description="Helical" evidence="4">
    <location>
        <begin position="204"/>
        <end position="221"/>
    </location>
</feature>
<dbReference type="Pfam" id="PF07690">
    <property type="entry name" value="MFS_1"/>
    <property type="match status" value="1"/>
</dbReference>
<protein>
    <recommendedName>
        <fullName evidence="5">Major facilitator superfamily (MFS) profile domain-containing protein</fullName>
    </recommendedName>
</protein>
<evidence type="ECO:0000256" key="3">
    <source>
        <dbReference type="SAM" id="MobiDB-lite"/>
    </source>
</evidence>
<dbReference type="GO" id="GO:0016020">
    <property type="term" value="C:membrane"/>
    <property type="evidence" value="ECO:0007669"/>
    <property type="project" value="UniProtKB-SubCell"/>
</dbReference>
<feature type="transmembrane region" description="Helical" evidence="4">
    <location>
        <begin position="135"/>
        <end position="163"/>
    </location>
</feature>
<evidence type="ECO:0000259" key="5">
    <source>
        <dbReference type="PROSITE" id="PS50850"/>
    </source>
</evidence>
<sequence length="528" mass="57497">MSTGEQFLAAQIQPIRDEYHGSSSDEDDYAVVDLEESISQVETTPGLEKVISRLSQVSNTSNSQQHGGRSSSISRGNEHNIYAPYSSGVQPMELVEEGMETPPKKSTEYTERTIDMNGDSSYNDEMSYPEGGKQAWIVVLGSFLGLTACFGVFNSLGAIQAYVESNQLSDMSSSNVSWIFSIFIFLAFFLSVQSGPLFDAYGPYRLIIAGTLIHTTCLMLTSICTEFYQFVLAFGVGCGIGVSLMMTPLIAVVGHWFNQKRGVATGLASMGGSVGGIVFPIMLRNLYSKVGYGWAIRILGFISLTVLALSLLLIKPRGERTALKFKPKDLFDWSALKDLRYTFLIAGVFLLELGLLDGVTYLTSYCLAQGMSSSKAYLMLTLYNVTGIPGRWASGVAADKFGRFNTMIGFALMATIVIFAIWLPFGHSYGAMVAFTLVYGFFTGTVMSLTPVCCGQICKTKDYGKRYGMLYLFCSFAVLFGVPVSGLLIKGDNYDGLVALCGAAYFGAFLFLVAARYACVGFKILCKV</sequence>
<feature type="transmembrane region" description="Helical" evidence="4">
    <location>
        <begin position="335"/>
        <end position="356"/>
    </location>
</feature>
<proteinExistence type="inferred from homology"/>
<evidence type="ECO:0000256" key="4">
    <source>
        <dbReference type="SAM" id="Phobius"/>
    </source>
</evidence>
<feature type="transmembrane region" description="Helical" evidence="4">
    <location>
        <begin position="227"/>
        <end position="251"/>
    </location>
</feature>
<dbReference type="Gene3D" id="1.20.1250.20">
    <property type="entry name" value="MFS general substrate transporter like domains"/>
    <property type="match status" value="2"/>
</dbReference>
<feature type="region of interest" description="Disordered" evidence="3">
    <location>
        <begin position="55"/>
        <end position="78"/>
    </location>
</feature>
<dbReference type="GO" id="GO:0032218">
    <property type="term" value="P:riboflavin transport"/>
    <property type="evidence" value="ECO:0007669"/>
    <property type="project" value="TreeGrafter"/>
</dbReference>
<dbReference type="VEuPathDB" id="FungiDB:TRICI_004910"/>
<keyword evidence="4" id="KW-0472">Membrane</keyword>
<evidence type="ECO:0000256" key="1">
    <source>
        <dbReference type="ARBA" id="ARBA00004141"/>
    </source>
</evidence>
<dbReference type="SUPFAM" id="SSF103473">
    <property type="entry name" value="MFS general substrate transporter"/>
    <property type="match status" value="1"/>
</dbReference>
<keyword evidence="7" id="KW-1185">Reference proteome</keyword>
<dbReference type="PROSITE" id="PS50850">
    <property type="entry name" value="MFS"/>
    <property type="match status" value="1"/>
</dbReference>
<feature type="domain" description="Major facilitator superfamily (MFS) profile" evidence="5">
    <location>
        <begin position="134"/>
        <end position="528"/>
    </location>
</feature>
<feature type="compositionally biased region" description="Polar residues" evidence="3">
    <location>
        <begin position="55"/>
        <end position="75"/>
    </location>
</feature>
<dbReference type="CDD" id="cd17352">
    <property type="entry name" value="MFS_MCT_SLC16"/>
    <property type="match status" value="1"/>
</dbReference>
<feature type="transmembrane region" description="Helical" evidence="4">
    <location>
        <begin position="263"/>
        <end position="282"/>
    </location>
</feature>
<dbReference type="AlphaFoldDB" id="A0A642UXZ4"/>
<dbReference type="Proteomes" id="UP000761534">
    <property type="component" value="Unassembled WGS sequence"/>
</dbReference>
<feature type="transmembrane region" description="Helical" evidence="4">
    <location>
        <begin position="470"/>
        <end position="491"/>
    </location>
</feature>
<feature type="transmembrane region" description="Helical" evidence="4">
    <location>
        <begin position="497"/>
        <end position="519"/>
    </location>
</feature>
<name>A0A642UXZ4_9ASCO</name>
<feature type="transmembrane region" description="Helical" evidence="4">
    <location>
        <begin position="431"/>
        <end position="458"/>
    </location>
</feature>
<dbReference type="EMBL" id="SWFS01000376">
    <property type="protein sequence ID" value="KAA8907619.1"/>
    <property type="molecule type" value="Genomic_DNA"/>
</dbReference>
<dbReference type="InterPro" id="IPR036259">
    <property type="entry name" value="MFS_trans_sf"/>
</dbReference>
<dbReference type="InterPro" id="IPR050327">
    <property type="entry name" value="Proton-linked_MCT"/>
</dbReference>
<reference evidence="6" key="1">
    <citation type="journal article" date="2019" name="G3 (Bethesda)">
        <title>Genome Assemblies of Two Rare Opportunistic Yeast Pathogens: Diutina rugosa (syn. Candida rugosa) and Trichomonascus ciferrii (syn. Candida ciferrii).</title>
        <authorList>
            <person name="Mixao V."/>
            <person name="Saus E."/>
            <person name="Hansen A.P."/>
            <person name="Lass-Florl C."/>
            <person name="Gabaldon T."/>
        </authorList>
    </citation>
    <scope>NUCLEOTIDE SEQUENCE</scope>
    <source>
        <strain evidence="6">CBS 4856</strain>
    </source>
</reference>
<evidence type="ECO:0000313" key="6">
    <source>
        <dbReference type="EMBL" id="KAA8907619.1"/>
    </source>
</evidence>
<dbReference type="GO" id="GO:0022857">
    <property type="term" value="F:transmembrane transporter activity"/>
    <property type="evidence" value="ECO:0007669"/>
    <property type="project" value="InterPro"/>
</dbReference>
<dbReference type="PANTHER" id="PTHR11360">
    <property type="entry name" value="MONOCARBOXYLATE TRANSPORTER"/>
    <property type="match status" value="1"/>
</dbReference>